<sequence>MYPVMATVRVAVNQDLESSALAPGSRAQWETAYNGTSCAGAALLSQYCPVYYFYRDALGNWRVA</sequence>
<gene>
    <name evidence="1" type="ORF">XA26_19730</name>
</gene>
<reference evidence="1 2" key="1">
    <citation type="journal article" date="2015" name="MBio">
        <title>Enzymatic Degradation of Phenazines Can Generate Energy and Protect Sensitive Organisms from Toxicity.</title>
        <authorList>
            <person name="Costa K.C."/>
            <person name="Bergkessel M."/>
            <person name="Saunders S."/>
            <person name="Korlach J."/>
            <person name="Newman D.K."/>
        </authorList>
    </citation>
    <scope>NUCLEOTIDE SEQUENCE [LARGE SCALE GENOMIC DNA]</scope>
    <source>
        <strain evidence="1 2">CT6</strain>
    </source>
</reference>
<dbReference type="AlphaFoldDB" id="A0A0N9XEI4"/>
<proteinExistence type="predicted"/>
<dbReference type="PATRIC" id="fig|1766.6.peg.1957"/>
<accession>A0A0N9XEI4</accession>
<dbReference type="EMBL" id="CP011269">
    <property type="protein sequence ID" value="ALI25819.1"/>
    <property type="molecule type" value="Genomic_DNA"/>
</dbReference>
<dbReference type="Proteomes" id="UP000057134">
    <property type="component" value="Chromosome"/>
</dbReference>
<protein>
    <submittedName>
        <fullName evidence="1">Uncharacterized protein</fullName>
    </submittedName>
</protein>
<organism evidence="1 2">
    <name type="scientific">Mycolicibacterium fortuitum</name>
    <name type="common">Mycobacterium fortuitum</name>
    <dbReference type="NCBI Taxonomy" id="1766"/>
    <lineage>
        <taxon>Bacteria</taxon>
        <taxon>Bacillati</taxon>
        <taxon>Actinomycetota</taxon>
        <taxon>Actinomycetes</taxon>
        <taxon>Mycobacteriales</taxon>
        <taxon>Mycobacteriaceae</taxon>
        <taxon>Mycolicibacterium</taxon>
    </lineage>
</organism>
<keyword evidence="2" id="KW-1185">Reference proteome</keyword>
<dbReference type="KEGG" id="mft:XA26_19730"/>
<dbReference type="RefSeq" id="WP_054601737.1">
    <property type="nucleotide sequence ID" value="NZ_CP011269.1"/>
</dbReference>
<evidence type="ECO:0000313" key="1">
    <source>
        <dbReference type="EMBL" id="ALI25819.1"/>
    </source>
</evidence>
<evidence type="ECO:0000313" key="2">
    <source>
        <dbReference type="Proteomes" id="UP000057134"/>
    </source>
</evidence>
<name>A0A0N9XEI4_MYCFO</name>